<dbReference type="OrthoDB" id="9812080at2"/>
<dbReference type="Proteomes" id="UP001326715">
    <property type="component" value="Chromosome"/>
</dbReference>
<feature type="signal peptide" evidence="1">
    <location>
        <begin position="1"/>
        <end position="21"/>
    </location>
</feature>
<sequence length="184" mass="20841">MKKIITRLAFLWVLLAAVSCENDMQAVMNLDKKAAAVEEGKKINSLYSQNGHVKANLTAPTMLRHLAAPIYVEFNHGLKVLFYNDTLSVESTLTARYGKYFENDANIFLKDHVVVVNKKGERLDCEELNWDSKKQQFISNTRVRISTVTDTLYGTGLISNQDFTDYTIMHPTGPFVVQDTTMLD</sequence>
<protein>
    <submittedName>
        <fullName evidence="3">LPS export ABC transporter periplasmic protein LptC</fullName>
    </submittedName>
    <submittedName>
        <fullName evidence="2">LPS export ABC transporter protein LptC</fullName>
    </submittedName>
</protein>
<dbReference type="EMBL" id="CP140154">
    <property type="protein sequence ID" value="WQG87629.1"/>
    <property type="molecule type" value="Genomic_DNA"/>
</dbReference>
<dbReference type="GO" id="GO:0005886">
    <property type="term" value="C:plasma membrane"/>
    <property type="evidence" value="ECO:0007669"/>
    <property type="project" value="InterPro"/>
</dbReference>
<evidence type="ECO:0000256" key="1">
    <source>
        <dbReference type="SAM" id="SignalP"/>
    </source>
</evidence>
<dbReference type="NCBIfam" id="TIGR04409">
    <property type="entry name" value="LptC_YrbK"/>
    <property type="match status" value="1"/>
</dbReference>
<reference evidence="3 5" key="2">
    <citation type="submission" date="2023-11" db="EMBL/GenBank/DDBJ databases">
        <title>MicrobeMod: A computational toolkit for identifying prokaryotic methylation and restriction-modification with nanopore sequencing.</title>
        <authorList>
            <person name="Crits-Christoph A."/>
            <person name="Kang S.C."/>
            <person name="Lee H."/>
            <person name="Ostrov N."/>
        </authorList>
    </citation>
    <scope>NUCLEOTIDE SEQUENCE [LARGE SCALE GENOMIC DNA]</scope>
    <source>
        <strain evidence="3 5">ATCC 23090</strain>
    </source>
</reference>
<dbReference type="InterPro" id="IPR010664">
    <property type="entry name" value="LipoPS_assembly_LptC-rel"/>
</dbReference>
<proteinExistence type="predicted"/>
<evidence type="ECO:0000313" key="4">
    <source>
        <dbReference type="Proteomes" id="UP000183788"/>
    </source>
</evidence>
<dbReference type="GO" id="GO:0015221">
    <property type="term" value="F:lipopolysaccharide transmembrane transporter activity"/>
    <property type="evidence" value="ECO:0007669"/>
    <property type="project" value="InterPro"/>
</dbReference>
<organism evidence="2 4">
    <name type="scientific">Chitinophaga sancti</name>
    <dbReference type="NCBI Taxonomy" id="1004"/>
    <lineage>
        <taxon>Bacteria</taxon>
        <taxon>Pseudomonadati</taxon>
        <taxon>Bacteroidota</taxon>
        <taxon>Chitinophagia</taxon>
        <taxon>Chitinophagales</taxon>
        <taxon>Chitinophagaceae</taxon>
        <taxon>Chitinophaga</taxon>
    </lineage>
</organism>
<evidence type="ECO:0000313" key="2">
    <source>
        <dbReference type="EMBL" id="SFW39622.1"/>
    </source>
</evidence>
<dbReference type="STRING" id="1004.SAMN05661012_01539"/>
<keyword evidence="1" id="KW-0732">Signal</keyword>
<dbReference type="Gene3D" id="2.60.450.10">
    <property type="entry name" value="Lipopolysaccharide (LPS) transport protein A like domain"/>
    <property type="match status" value="1"/>
</dbReference>
<feature type="chain" id="PRO_5012860064" evidence="1">
    <location>
        <begin position="22"/>
        <end position="184"/>
    </location>
</feature>
<evidence type="ECO:0000313" key="3">
    <source>
        <dbReference type="EMBL" id="WQG87629.1"/>
    </source>
</evidence>
<evidence type="ECO:0000313" key="5">
    <source>
        <dbReference type="Proteomes" id="UP001326715"/>
    </source>
</evidence>
<dbReference type="Pfam" id="PF06835">
    <property type="entry name" value="LptC"/>
    <property type="match status" value="1"/>
</dbReference>
<dbReference type="RefSeq" id="WP_083571417.1">
    <property type="nucleotide sequence ID" value="NZ_CP139972.1"/>
</dbReference>
<name>A0A1K1NYZ7_9BACT</name>
<dbReference type="PROSITE" id="PS51257">
    <property type="entry name" value="PROKAR_LIPOPROTEIN"/>
    <property type="match status" value="1"/>
</dbReference>
<accession>A0A1K1NYZ7</accession>
<dbReference type="InterPro" id="IPR026265">
    <property type="entry name" value="LptC"/>
</dbReference>
<gene>
    <name evidence="3" type="primary">lptC</name>
    <name evidence="2" type="ORF">SAMN05661012_01539</name>
    <name evidence="3" type="ORF">SR876_22135</name>
</gene>
<dbReference type="AlphaFoldDB" id="A0A1K1NYZ7"/>
<reference evidence="2 4" key="1">
    <citation type="submission" date="2016-11" db="EMBL/GenBank/DDBJ databases">
        <authorList>
            <person name="Jaros S."/>
            <person name="Januszkiewicz K."/>
            <person name="Wedrychowicz H."/>
        </authorList>
    </citation>
    <scope>NUCLEOTIDE SEQUENCE [LARGE SCALE GENOMIC DNA]</scope>
    <source>
        <strain evidence="2 4">DSM 784</strain>
    </source>
</reference>
<dbReference type="EMBL" id="FPIZ01000004">
    <property type="protein sequence ID" value="SFW39622.1"/>
    <property type="molecule type" value="Genomic_DNA"/>
</dbReference>
<keyword evidence="5" id="KW-1185">Reference proteome</keyword>
<dbReference type="Proteomes" id="UP000183788">
    <property type="component" value="Unassembled WGS sequence"/>
</dbReference>